<protein>
    <submittedName>
        <fullName evidence="8">DoxX family protein</fullName>
    </submittedName>
</protein>
<keyword evidence="3" id="KW-1003">Cell membrane</keyword>
<organism evidence="8">
    <name type="scientific">Candidatus Tenderia electrophaga</name>
    <dbReference type="NCBI Taxonomy" id="1748243"/>
    <lineage>
        <taxon>Bacteria</taxon>
        <taxon>Pseudomonadati</taxon>
        <taxon>Pseudomonadota</taxon>
        <taxon>Gammaproteobacteria</taxon>
        <taxon>Candidatus Tenderiales</taxon>
        <taxon>Candidatus Tenderiaceae</taxon>
        <taxon>Candidatus Tenderia</taxon>
    </lineage>
</organism>
<keyword evidence="4 7" id="KW-0812">Transmembrane</keyword>
<feature type="transmembrane region" description="Helical" evidence="7">
    <location>
        <begin position="12"/>
        <end position="32"/>
    </location>
</feature>
<feature type="transmembrane region" description="Helical" evidence="7">
    <location>
        <begin position="69"/>
        <end position="89"/>
    </location>
</feature>
<evidence type="ECO:0000256" key="1">
    <source>
        <dbReference type="ARBA" id="ARBA00004651"/>
    </source>
</evidence>
<evidence type="ECO:0000256" key="6">
    <source>
        <dbReference type="ARBA" id="ARBA00023136"/>
    </source>
</evidence>
<dbReference type="Proteomes" id="UP000885832">
    <property type="component" value="Unassembled WGS sequence"/>
</dbReference>
<evidence type="ECO:0000256" key="3">
    <source>
        <dbReference type="ARBA" id="ARBA00022475"/>
    </source>
</evidence>
<evidence type="ECO:0000256" key="2">
    <source>
        <dbReference type="ARBA" id="ARBA00006679"/>
    </source>
</evidence>
<comment type="caution">
    <text evidence="8">The sequence shown here is derived from an EMBL/GenBank/DDBJ whole genome shotgun (WGS) entry which is preliminary data.</text>
</comment>
<keyword evidence="5 7" id="KW-1133">Transmembrane helix</keyword>
<dbReference type="InterPro" id="IPR051907">
    <property type="entry name" value="DoxX-like_oxidoreductase"/>
</dbReference>
<dbReference type="InterPro" id="IPR032808">
    <property type="entry name" value="DoxX"/>
</dbReference>
<dbReference type="Pfam" id="PF07681">
    <property type="entry name" value="DoxX"/>
    <property type="match status" value="1"/>
</dbReference>
<comment type="similarity">
    <text evidence="2">Belongs to the DoxX family.</text>
</comment>
<comment type="subcellular location">
    <subcellularLocation>
        <location evidence="1">Cell membrane</location>
        <topology evidence="1">Multi-pass membrane protein</topology>
    </subcellularLocation>
</comment>
<name>A0A832J414_9GAMM</name>
<evidence type="ECO:0000313" key="8">
    <source>
        <dbReference type="EMBL" id="HHJ80954.1"/>
    </source>
</evidence>
<dbReference type="PANTHER" id="PTHR33452:SF1">
    <property type="entry name" value="INNER MEMBRANE PROTEIN YPHA-RELATED"/>
    <property type="match status" value="1"/>
</dbReference>
<proteinExistence type="inferred from homology"/>
<evidence type="ECO:0000256" key="7">
    <source>
        <dbReference type="SAM" id="Phobius"/>
    </source>
</evidence>
<accession>A0A832J414</accession>
<dbReference type="EMBL" id="DRNF01000308">
    <property type="protein sequence ID" value="HHJ80954.1"/>
    <property type="molecule type" value="Genomic_DNA"/>
</dbReference>
<evidence type="ECO:0000256" key="5">
    <source>
        <dbReference type="ARBA" id="ARBA00022989"/>
    </source>
</evidence>
<dbReference type="GO" id="GO:0005886">
    <property type="term" value="C:plasma membrane"/>
    <property type="evidence" value="ECO:0007669"/>
    <property type="project" value="UniProtKB-SubCell"/>
</dbReference>
<dbReference type="AlphaFoldDB" id="A0A832J414"/>
<reference evidence="8" key="1">
    <citation type="journal article" date="2020" name="mSystems">
        <title>Genome- and Community-Level Interaction Insights into Carbon Utilization and Element Cycling Functions of Hydrothermarchaeota in Hydrothermal Sediment.</title>
        <authorList>
            <person name="Zhou Z."/>
            <person name="Liu Y."/>
            <person name="Xu W."/>
            <person name="Pan J."/>
            <person name="Luo Z.H."/>
            <person name="Li M."/>
        </authorList>
    </citation>
    <scope>NUCLEOTIDE SEQUENCE [LARGE SCALE GENOMIC DNA]</scope>
    <source>
        <strain evidence="8">HyVt-505</strain>
    </source>
</reference>
<dbReference type="PANTHER" id="PTHR33452">
    <property type="entry name" value="OXIDOREDUCTASE CATD-RELATED"/>
    <property type="match status" value="1"/>
</dbReference>
<gene>
    <name evidence="8" type="ORF">ENJ65_04910</name>
</gene>
<feature type="transmembrane region" description="Helical" evidence="7">
    <location>
        <begin position="44"/>
        <end position="62"/>
    </location>
</feature>
<feature type="transmembrane region" description="Helical" evidence="7">
    <location>
        <begin position="101"/>
        <end position="120"/>
    </location>
</feature>
<keyword evidence="6 7" id="KW-0472">Membrane</keyword>
<evidence type="ECO:0000256" key="4">
    <source>
        <dbReference type="ARBA" id="ARBA00022692"/>
    </source>
</evidence>
<sequence>MEKSTTLIGRILLGQIFIIAGISKLGAGYAATQGWMEAMGVPGNLLPAVILLELAGGAALVLGFQTRLLAAALAGFSIISALIFHNNIADQMQMIMFTKNVAIAGGLLFVVGFGGGPWSLDARRSTKAQRSQHVAATKIG</sequence>